<evidence type="ECO:0000313" key="2">
    <source>
        <dbReference type="EMBL" id="EIC02782.1"/>
    </source>
</evidence>
<sequence>MKGLSKNAKTALALALMLSATAHIHAEKEKIVFRTGMTAGMTVETPYRVIDSFMPLSFIGNGGKCHVTSIRKLDAQEMWCMTLTVESAEQKSAEPVSFDFYIKRGSTIFMRRLLMPMSACEMRVTSVDWNTVTFEIE</sequence>
<dbReference type="AlphaFoldDB" id="H7EI06"/>
<dbReference type="Proteomes" id="UP000003571">
    <property type="component" value="Unassembled WGS sequence"/>
</dbReference>
<gene>
    <name evidence="2" type="ORF">TresaDRAFT_2562</name>
</gene>
<accession>H7EI06</accession>
<dbReference type="eggNOG" id="ENOG503299R">
    <property type="taxonomic scope" value="Bacteria"/>
</dbReference>
<protein>
    <submittedName>
        <fullName evidence="2">Uncharacterized protein</fullName>
    </submittedName>
</protein>
<feature type="signal peptide" evidence="1">
    <location>
        <begin position="1"/>
        <end position="22"/>
    </location>
</feature>
<organism evidence="2 3">
    <name type="scientific">Treponema saccharophilum DSM 2985</name>
    <dbReference type="NCBI Taxonomy" id="907348"/>
    <lineage>
        <taxon>Bacteria</taxon>
        <taxon>Pseudomonadati</taxon>
        <taxon>Spirochaetota</taxon>
        <taxon>Spirochaetia</taxon>
        <taxon>Spirochaetales</taxon>
        <taxon>Treponemataceae</taxon>
        <taxon>Treponema</taxon>
    </lineage>
</organism>
<dbReference type="EMBL" id="AGRW01000032">
    <property type="protein sequence ID" value="EIC02782.1"/>
    <property type="molecule type" value="Genomic_DNA"/>
</dbReference>
<dbReference type="OrthoDB" id="9918975at2"/>
<evidence type="ECO:0000313" key="3">
    <source>
        <dbReference type="Proteomes" id="UP000003571"/>
    </source>
</evidence>
<feature type="chain" id="PRO_5003610158" evidence="1">
    <location>
        <begin position="23"/>
        <end position="137"/>
    </location>
</feature>
<dbReference type="PATRIC" id="fig|907348.3.peg.440"/>
<proteinExistence type="predicted"/>
<evidence type="ECO:0000256" key="1">
    <source>
        <dbReference type="SAM" id="SignalP"/>
    </source>
</evidence>
<comment type="caution">
    <text evidence="2">The sequence shown here is derived from an EMBL/GenBank/DDBJ whole genome shotgun (WGS) entry which is preliminary data.</text>
</comment>
<keyword evidence="1" id="KW-0732">Signal</keyword>
<keyword evidence="3" id="KW-1185">Reference proteome</keyword>
<dbReference type="RefSeq" id="WP_002702418.1">
    <property type="nucleotide sequence ID" value="NZ_AGRW01000032.1"/>
</dbReference>
<name>H7EI06_9SPIR</name>
<reference evidence="2 3" key="1">
    <citation type="submission" date="2011-09" db="EMBL/GenBank/DDBJ databases">
        <title>The draft genome of Treponema saccharophilum DSM 2985.</title>
        <authorList>
            <consortium name="US DOE Joint Genome Institute (JGI-PGF)"/>
            <person name="Lucas S."/>
            <person name="Copeland A."/>
            <person name="Lapidus A."/>
            <person name="Glavina del Rio T."/>
            <person name="Dalin E."/>
            <person name="Tice H."/>
            <person name="Bruce D."/>
            <person name="Goodwin L."/>
            <person name="Pitluck S."/>
            <person name="Peters L."/>
            <person name="Kyrpides N."/>
            <person name="Mavromatis K."/>
            <person name="Ivanova N."/>
            <person name="Markowitz V."/>
            <person name="Cheng J.-F."/>
            <person name="Hugenholtz P."/>
            <person name="Woyke T."/>
            <person name="Wu D."/>
            <person name="Gronow S."/>
            <person name="Wellnitz S."/>
            <person name="Brambilla E."/>
            <person name="Klenk H.-P."/>
            <person name="Eisen J.A."/>
        </authorList>
    </citation>
    <scope>NUCLEOTIDE SEQUENCE [LARGE SCALE GENOMIC DNA]</scope>
    <source>
        <strain evidence="2 3">DSM 2985</strain>
    </source>
</reference>